<sequence length="435" mass="50673">MQFGSKKGSVLLLFGDILIFVVALWLTLFSRAFKLPSWEVFSLNLVPFLFIFATWLLVFFIADLYGRPATLFRRRLPQTIFNTLLINSGLAIAFFYFLPYFGVTPKTILFIDLFWSFVLIFAWRRYMVTSLLRGRRERIYFACQGQEVVELKEEIKNNPQYNSVVMEGEKSDLAKSHVTMVVINPYDSNESSVKDFYQLIFKGVRFLAVDDFYEEVFERVPLSLIDERWFLENVTNSPKVIYDSFKRAIDFAIAFVLAIISLPIYPVVWILMRFFDSGPMFSFQKRVGQNNKVARLSKFRTMTNANDGGRWGDDKKNEVTKLGAILRKTRWDEIPQLWNVLWGNVSLVGPRPEFPEAVKNYSEAIPFYGVRHLVKPGLSGWAQVYQENHPHHGVDINETRNKLSYDLYYIKNRSLWLDISIALKTIKILILSKGK</sequence>
<feature type="transmembrane region" description="Helical" evidence="2">
    <location>
        <begin position="79"/>
        <end position="101"/>
    </location>
</feature>
<comment type="caution">
    <text evidence="4">The sequence shown here is derived from an EMBL/GenBank/DDBJ whole genome shotgun (WGS) entry which is preliminary data.</text>
</comment>
<evidence type="ECO:0000256" key="1">
    <source>
        <dbReference type="ARBA" id="ARBA00006464"/>
    </source>
</evidence>
<dbReference type="PANTHER" id="PTHR30576:SF0">
    <property type="entry name" value="UNDECAPRENYL-PHOSPHATE N-ACETYLGALACTOSAMINYL 1-PHOSPHATE TRANSFERASE-RELATED"/>
    <property type="match status" value="1"/>
</dbReference>
<reference evidence="4 5" key="1">
    <citation type="journal article" date="2016" name="Nat. Commun.">
        <title>Thousands of microbial genomes shed light on interconnected biogeochemical processes in an aquifer system.</title>
        <authorList>
            <person name="Anantharaman K."/>
            <person name="Brown C.T."/>
            <person name="Hug L.A."/>
            <person name="Sharon I."/>
            <person name="Castelle C.J."/>
            <person name="Probst A.J."/>
            <person name="Thomas B.C."/>
            <person name="Singh A."/>
            <person name="Wilkins M.J."/>
            <person name="Karaoz U."/>
            <person name="Brodie E.L."/>
            <person name="Williams K.H."/>
            <person name="Hubbard S.S."/>
            <person name="Banfield J.F."/>
        </authorList>
    </citation>
    <scope>NUCLEOTIDE SEQUENCE [LARGE SCALE GENOMIC DNA]</scope>
</reference>
<dbReference type="GO" id="GO:0016780">
    <property type="term" value="F:phosphotransferase activity, for other substituted phosphate groups"/>
    <property type="evidence" value="ECO:0007669"/>
    <property type="project" value="TreeGrafter"/>
</dbReference>
<feature type="transmembrane region" description="Helical" evidence="2">
    <location>
        <begin position="12"/>
        <end position="33"/>
    </location>
</feature>
<proteinExistence type="inferred from homology"/>
<keyword evidence="2" id="KW-0812">Transmembrane</keyword>
<dbReference type="AlphaFoldDB" id="A0A1G2QNC6"/>
<feature type="transmembrane region" description="Helical" evidence="2">
    <location>
        <begin position="107"/>
        <end position="126"/>
    </location>
</feature>
<keyword evidence="2" id="KW-1133">Transmembrane helix</keyword>
<organism evidence="4 5">
    <name type="scientific">Candidatus Vogelbacteria bacterium RIFOXYD2_FULL_44_9</name>
    <dbReference type="NCBI Taxonomy" id="1802441"/>
    <lineage>
        <taxon>Bacteria</taxon>
        <taxon>Candidatus Vogeliibacteriota</taxon>
    </lineage>
</organism>
<feature type="transmembrane region" description="Helical" evidence="2">
    <location>
        <begin position="251"/>
        <end position="272"/>
    </location>
</feature>
<comment type="similarity">
    <text evidence="1">Belongs to the bacterial sugar transferase family.</text>
</comment>
<keyword evidence="2" id="KW-0472">Membrane</keyword>
<evidence type="ECO:0000256" key="2">
    <source>
        <dbReference type="SAM" id="Phobius"/>
    </source>
</evidence>
<name>A0A1G2QNC6_9BACT</name>
<feature type="domain" description="Bacterial sugar transferase" evidence="3">
    <location>
        <begin position="246"/>
        <end position="429"/>
    </location>
</feature>
<dbReference type="EMBL" id="MHTM01000020">
    <property type="protein sequence ID" value="OHA62130.1"/>
    <property type="molecule type" value="Genomic_DNA"/>
</dbReference>
<evidence type="ECO:0000313" key="5">
    <source>
        <dbReference type="Proteomes" id="UP000177140"/>
    </source>
</evidence>
<evidence type="ECO:0000313" key="4">
    <source>
        <dbReference type="EMBL" id="OHA62130.1"/>
    </source>
</evidence>
<accession>A0A1G2QNC6</accession>
<dbReference type="Proteomes" id="UP000177140">
    <property type="component" value="Unassembled WGS sequence"/>
</dbReference>
<dbReference type="Pfam" id="PF02397">
    <property type="entry name" value="Bac_transf"/>
    <property type="match status" value="1"/>
</dbReference>
<dbReference type="PANTHER" id="PTHR30576">
    <property type="entry name" value="COLANIC BIOSYNTHESIS UDP-GLUCOSE LIPID CARRIER TRANSFERASE"/>
    <property type="match status" value="1"/>
</dbReference>
<evidence type="ECO:0000259" key="3">
    <source>
        <dbReference type="Pfam" id="PF02397"/>
    </source>
</evidence>
<dbReference type="InterPro" id="IPR003362">
    <property type="entry name" value="Bact_transf"/>
</dbReference>
<gene>
    <name evidence="4" type="ORF">A2556_03135</name>
</gene>
<protein>
    <recommendedName>
        <fullName evidence="3">Bacterial sugar transferase domain-containing protein</fullName>
    </recommendedName>
</protein>
<feature type="transmembrane region" description="Helical" evidence="2">
    <location>
        <begin position="45"/>
        <end position="67"/>
    </location>
</feature>